<evidence type="ECO:0000313" key="3">
    <source>
        <dbReference type="Proteomes" id="UP000533429"/>
    </source>
</evidence>
<reference evidence="2 3" key="1">
    <citation type="submission" date="2020-06" db="EMBL/GenBank/DDBJ databases">
        <title>Photobacterium damselae subsp. damselae comparative genomics.</title>
        <authorList>
            <person name="Osorio C.R."/>
        </authorList>
    </citation>
    <scope>NUCLEOTIDE SEQUENCE [LARGE SCALE GENOMIC DNA]</scope>
    <source>
        <strain evidence="2 3">TW250/03</strain>
    </source>
</reference>
<evidence type="ECO:0000256" key="1">
    <source>
        <dbReference type="SAM" id="MobiDB-lite"/>
    </source>
</evidence>
<gene>
    <name evidence="2" type="ORF">HWA77_15610</name>
</gene>
<proteinExistence type="predicted"/>
<feature type="non-terminal residue" evidence="2">
    <location>
        <position position="1"/>
    </location>
</feature>
<evidence type="ECO:0000313" key="2">
    <source>
        <dbReference type="EMBL" id="NVP01641.1"/>
    </source>
</evidence>
<accession>A0A850R3Q0</accession>
<dbReference type="AlphaFoldDB" id="A0A850R3Q0"/>
<protein>
    <submittedName>
        <fullName evidence="2">Type VI secretion system tip protein VgrG</fullName>
    </submittedName>
</protein>
<feature type="region of interest" description="Disordered" evidence="1">
    <location>
        <begin position="1"/>
        <end position="29"/>
    </location>
</feature>
<sequence>VGSKINLNSGGSAGSGSGYAGSAPLLPGGVEPAKTITEVQSSNIAPTKEAQNALLKESDNQDDFLSKFRFSS</sequence>
<organism evidence="2 3">
    <name type="scientific">Photobacterium damselae subsp. damselae</name>
    <name type="common">Listonella damsela</name>
    <dbReference type="NCBI Taxonomy" id="85581"/>
    <lineage>
        <taxon>Bacteria</taxon>
        <taxon>Pseudomonadati</taxon>
        <taxon>Pseudomonadota</taxon>
        <taxon>Gammaproteobacteria</taxon>
        <taxon>Vibrionales</taxon>
        <taxon>Vibrionaceae</taxon>
        <taxon>Photobacterium</taxon>
    </lineage>
</organism>
<dbReference type="EMBL" id="JABXOR010000988">
    <property type="protein sequence ID" value="NVP01641.1"/>
    <property type="molecule type" value="Genomic_DNA"/>
</dbReference>
<comment type="caution">
    <text evidence="2">The sequence shown here is derived from an EMBL/GenBank/DDBJ whole genome shotgun (WGS) entry which is preliminary data.</text>
</comment>
<dbReference type="Proteomes" id="UP000533429">
    <property type="component" value="Unassembled WGS sequence"/>
</dbReference>
<name>A0A850R3Q0_PHODD</name>